<keyword evidence="1" id="KW-0472">Membrane</keyword>
<feature type="transmembrane region" description="Helical" evidence="1">
    <location>
        <begin position="20"/>
        <end position="45"/>
    </location>
</feature>
<dbReference type="Pfam" id="PF07843">
    <property type="entry name" value="DUF1634"/>
    <property type="match status" value="1"/>
</dbReference>
<dbReference type="EMBL" id="CP003537">
    <property type="protein sequence ID" value="AGH95954.1"/>
    <property type="molecule type" value="Genomic_DNA"/>
</dbReference>
<organism evidence="2 3">
    <name type="scientific">Pseudobdellovibrio exovorus JSS</name>
    <dbReference type="NCBI Taxonomy" id="1184267"/>
    <lineage>
        <taxon>Bacteria</taxon>
        <taxon>Pseudomonadati</taxon>
        <taxon>Bdellovibrionota</taxon>
        <taxon>Bdellovibrionia</taxon>
        <taxon>Bdellovibrionales</taxon>
        <taxon>Pseudobdellovibrionaceae</taxon>
        <taxon>Pseudobdellovibrio</taxon>
    </lineage>
</organism>
<gene>
    <name evidence="2" type="ORF">A11Q_1738</name>
</gene>
<dbReference type="PATRIC" id="fig|1184267.3.peg.1759"/>
<dbReference type="HOGENOM" id="CLU_2045111_0_0_7"/>
<keyword evidence="1" id="KW-0812">Transmembrane</keyword>
<proteinExistence type="predicted"/>
<evidence type="ECO:0008006" key="4">
    <source>
        <dbReference type="Google" id="ProtNLM"/>
    </source>
</evidence>
<dbReference type="KEGG" id="bex:A11Q_1738"/>
<evidence type="ECO:0000256" key="1">
    <source>
        <dbReference type="SAM" id="Phobius"/>
    </source>
</evidence>
<reference evidence="2 3" key="1">
    <citation type="journal article" date="2013" name="ISME J.">
        <title>By their genes ye shall know them: genomic signatures of predatory bacteria.</title>
        <authorList>
            <person name="Pasternak Z."/>
            <person name="Pietrokovski S."/>
            <person name="Rotem O."/>
            <person name="Gophna U."/>
            <person name="Lurie-Weinberger M.N."/>
            <person name="Jurkevitch E."/>
        </authorList>
    </citation>
    <scope>NUCLEOTIDE SEQUENCE [LARGE SCALE GENOMIC DNA]</scope>
    <source>
        <strain evidence="2 3">JSS</strain>
    </source>
</reference>
<dbReference type="AlphaFoldDB" id="M4VRZ6"/>
<keyword evidence="1" id="KW-1133">Transmembrane helix</keyword>
<dbReference type="Proteomes" id="UP000012040">
    <property type="component" value="Chromosome"/>
</dbReference>
<dbReference type="InterPro" id="IPR012861">
    <property type="entry name" value="DUF1634"/>
</dbReference>
<keyword evidence="3" id="KW-1185">Reference proteome</keyword>
<evidence type="ECO:0000313" key="3">
    <source>
        <dbReference type="Proteomes" id="UP000012040"/>
    </source>
</evidence>
<sequence length="120" mass="13363">MGNKIKLPQKSNTAFERKSVQFLLSGGVILSVTLMLVGLIALLWMGETSLTAVSILDIFYSDLGWAYRLLSFGMLILALTPAFRVITLLFLWWREKDWKFVGVSLAVLITLTLSLILGAI</sequence>
<dbReference type="eggNOG" id="COG4272">
    <property type="taxonomic scope" value="Bacteria"/>
</dbReference>
<name>M4VRZ6_9BACT</name>
<feature type="transmembrane region" description="Helical" evidence="1">
    <location>
        <begin position="65"/>
        <end position="93"/>
    </location>
</feature>
<evidence type="ECO:0000313" key="2">
    <source>
        <dbReference type="EMBL" id="AGH95954.1"/>
    </source>
</evidence>
<dbReference type="STRING" id="1184267.A11Q_1738"/>
<dbReference type="OrthoDB" id="1682804at2"/>
<protein>
    <recommendedName>
        <fullName evidence="4">DUF1634 domain-containing protein</fullName>
    </recommendedName>
</protein>
<accession>M4VRZ6</accession>
<dbReference type="RefSeq" id="WP_015470444.1">
    <property type="nucleotide sequence ID" value="NC_020813.1"/>
</dbReference>
<feature type="transmembrane region" description="Helical" evidence="1">
    <location>
        <begin position="100"/>
        <end position="119"/>
    </location>
</feature>